<keyword evidence="5" id="KW-0378">Hydrolase</keyword>
<proteinExistence type="inferred from homology"/>
<dbReference type="STRING" id="71784.A0A1Y2BCS3"/>
<comment type="catalytic activity">
    <reaction evidence="1">
        <text>Hydrolysis of terminal, non-reducing alpha-D-mannose residues in alpha-D-mannosides.</text>
        <dbReference type="EC" id="3.2.1.24"/>
    </reaction>
</comment>
<dbReference type="Pfam" id="PF07748">
    <property type="entry name" value="Glyco_hydro_38C"/>
    <property type="match status" value="1"/>
</dbReference>
<dbReference type="Proteomes" id="UP000193986">
    <property type="component" value="Unassembled WGS sequence"/>
</dbReference>
<dbReference type="InterPro" id="IPR000602">
    <property type="entry name" value="Glyco_hydro_38_N"/>
</dbReference>
<dbReference type="GO" id="GO:0006013">
    <property type="term" value="P:mannose metabolic process"/>
    <property type="evidence" value="ECO:0007669"/>
    <property type="project" value="InterPro"/>
</dbReference>
<comment type="similarity">
    <text evidence="2">Belongs to the glycosyl hydrolase 38 family.</text>
</comment>
<dbReference type="SUPFAM" id="SSF88688">
    <property type="entry name" value="Families 57/38 glycoside transferase middle domain"/>
    <property type="match status" value="1"/>
</dbReference>
<dbReference type="GO" id="GO:0004559">
    <property type="term" value="F:alpha-mannosidase activity"/>
    <property type="evidence" value="ECO:0007669"/>
    <property type="project" value="UniProtKB-EC"/>
</dbReference>
<evidence type="ECO:0000259" key="10">
    <source>
        <dbReference type="SMART" id="SM00872"/>
    </source>
</evidence>
<reference evidence="11 12" key="1">
    <citation type="submission" date="2016-07" db="EMBL/GenBank/DDBJ databases">
        <title>Pervasive Adenine N6-methylation of Active Genes in Fungi.</title>
        <authorList>
            <consortium name="DOE Joint Genome Institute"/>
            <person name="Mondo S.J."/>
            <person name="Dannebaum R.O."/>
            <person name="Kuo R.C."/>
            <person name="Labutti K."/>
            <person name="Haridas S."/>
            <person name="Kuo A."/>
            <person name="Salamov A."/>
            <person name="Ahrendt S.R."/>
            <person name="Lipzen A."/>
            <person name="Sullivan W."/>
            <person name="Andreopoulos W.B."/>
            <person name="Clum A."/>
            <person name="Lindquist E."/>
            <person name="Daum C."/>
            <person name="Ramamoorthy G.K."/>
            <person name="Gryganskyi A."/>
            <person name="Culley D."/>
            <person name="Magnuson J.K."/>
            <person name="James T.Y."/>
            <person name="O'Malley M.A."/>
            <person name="Stajich J.E."/>
            <person name="Spatafora J.W."/>
            <person name="Visel A."/>
            <person name="Grigoriev I.V."/>
        </authorList>
    </citation>
    <scope>NUCLEOTIDE SEQUENCE [LARGE SCALE GENOMIC DNA]</scope>
    <source>
        <strain evidence="11 12">68-887.2</strain>
    </source>
</reference>
<dbReference type="GO" id="GO:0030246">
    <property type="term" value="F:carbohydrate binding"/>
    <property type="evidence" value="ECO:0007669"/>
    <property type="project" value="InterPro"/>
</dbReference>
<dbReference type="FunCoup" id="A0A1Y2BCS3">
    <property type="interactions" value="53"/>
</dbReference>
<dbReference type="InterPro" id="IPR041147">
    <property type="entry name" value="GH38_C"/>
</dbReference>
<comment type="function">
    <text evidence="7">Degrades free oligosaccharides in the vacuole.</text>
</comment>
<sequence length="1160" mass="130707">MLNRLWSSRSQSEISQGKNRDNERREEYPQRNLSARTSDQYISPKHGVSYFVLILSEPKEYREQTLKRLDNFVGGYYAPYNLSAVLEYDRVSGSGYVELEVWSPPEDLAATFSDAKEAFELGKGVGTRKGHNFGPTWTNHWFKVTLRVPDKWPKDGLILFEWDSSGEAMIFDSSGLSLQGFTGSNDLDLRRAEYVVPSADVHGGTIVRYIEMSCNNMVGIEGIDPPPVNKYYQLKVADLVLANQEARRLALDFEALHSLAETLPPQSPLGNTARTTANQIMTAFSVTDDTSIGTCRKLAEGILGENWEEALTKERRQTGRDQSGKLWAFGHCHIDTAWLWPWEVTKKKIARSWSSQLDLMERYPEHRFVATSAQQYAWLEEYYPAVFDRLKTKVNEGKFELVGATWLEHDANMLSGESFCRQFLLGQNFFESRFGKRCETFMLPDTFGYSASLPQIARLSDCRNFFTQKISWNAYNAFPHTTFNWIGMDGSQILTHMTPVVNYNSTCHFPDIIKGYTGHHNLDVCTDAMILFGNGDGGGGPTPEMLERLRRARAVGVENDPKGMEIPLVREGWTMSDFFETVREKTDNGDRLPSWWGELYLEIHRGTYTSQAAIKKGNRKGEVLLRTVEHAATLASLTSASYTYPQALLTRCWQALCLCQFHDTLPGSSIQIAVKDAQGKYVELQEMGSRLLDEALSVLYRQPKEDSGGKRQVLLNSLPGLERQEVLAVRSLHQPRPGEKHPDGPGEIQWSKRDGTLWFAVAGCEAGSHAGALDFRKNDESGVKVSVKHGVATLENEHLQVDIVDGRLTRIWDVKAKRDVIPKGTSAGFVIYEDHPNDWDAWDVDASHLEKPELLKFSSVEIAEEGPVRAILSSRLTFGQSSARVNITMDAVSASTRANSRSLLRFDVDIDWREKHRFLKFELPTTVQSTEATYDAAFGVVTRPTHRNTSWEAAKFEVCAHKFADLSEYGYGVALVNESKYGYAVQGNIMRLSLLRAPLRPDPTCDQGRQEFAFAIYPHLGTYVESDVQVVAHAFNSPLEVRLMDEMTDPSPHALELPFTVEGARNVMLETVKRAEKDFTYTGKIDTEKSKGKSKNVILRLFEHLGGRGIATLKLHGIKVKRVMLVNILEDEIAPLQVQDGRVELEFTAFEIKTVKVTLA</sequence>
<dbReference type="Pfam" id="PF22907">
    <property type="entry name" value="Ams1-like_1st"/>
    <property type="match status" value="1"/>
</dbReference>
<dbReference type="InterPro" id="IPR037094">
    <property type="entry name" value="Glyco_hydro_38_cen_sf"/>
</dbReference>
<evidence type="ECO:0000256" key="8">
    <source>
        <dbReference type="ARBA" id="ARBA00071615"/>
    </source>
</evidence>
<dbReference type="EMBL" id="MCFC01000009">
    <property type="protein sequence ID" value="ORY32631.1"/>
    <property type="molecule type" value="Genomic_DNA"/>
</dbReference>
<dbReference type="InParanoid" id="A0A1Y2BCS3"/>
<comment type="caution">
    <text evidence="11">The sequence shown here is derived from an EMBL/GenBank/DDBJ whole genome shotgun (WGS) entry which is preliminary data.</text>
</comment>
<dbReference type="PANTHER" id="PTHR46017:SF1">
    <property type="entry name" value="ALPHA-MANNOSIDASE 2C1"/>
    <property type="match status" value="1"/>
</dbReference>
<dbReference type="InterPro" id="IPR015341">
    <property type="entry name" value="Glyco_hydro_38_cen"/>
</dbReference>
<keyword evidence="12" id="KW-1185">Reference proteome</keyword>
<keyword evidence="6" id="KW-0326">Glycosidase</keyword>
<dbReference type="FunFam" id="2.70.98.30:FF:000001">
    <property type="entry name" value="alpha-mannosidase 2C1 isoform X2"/>
    <property type="match status" value="1"/>
</dbReference>
<dbReference type="InterPro" id="IPR027291">
    <property type="entry name" value="Glyco_hydro_38_N_sf"/>
</dbReference>
<feature type="compositionally biased region" description="Basic and acidic residues" evidence="9">
    <location>
        <begin position="18"/>
        <end position="29"/>
    </location>
</feature>
<dbReference type="Pfam" id="PF09261">
    <property type="entry name" value="Alpha-mann_mid"/>
    <property type="match status" value="1"/>
</dbReference>
<dbReference type="GO" id="GO:0000329">
    <property type="term" value="C:fungal-type vacuole membrane"/>
    <property type="evidence" value="ECO:0007669"/>
    <property type="project" value="TreeGrafter"/>
</dbReference>
<dbReference type="SUPFAM" id="SSF88713">
    <property type="entry name" value="Glycoside hydrolase/deacetylase"/>
    <property type="match status" value="1"/>
</dbReference>
<dbReference type="AlphaFoldDB" id="A0A1Y2BCS3"/>
<dbReference type="InterPro" id="IPR011682">
    <property type="entry name" value="Glyco_hydro_38_C"/>
</dbReference>
<evidence type="ECO:0000256" key="6">
    <source>
        <dbReference type="ARBA" id="ARBA00023295"/>
    </source>
</evidence>
<gene>
    <name evidence="11" type="ORF">BCR39DRAFT_564255</name>
</gene>
<dbReference type="Pfam" id="PF17677">
    <property type="entry name" value="Glyco_hydro38C2"/>
    <property type="match status" value="1"/>
</dbReference>
<dbReference type="InterPro" id="IPR011013">
    <property type="entry name" value="Gal_mutarotase_sf_dom"/>
</dbReference>
<evidence type="ECO:0000256" key="5">
    <source>
        <dbReference type="ARBA" id="ARBA00022801"/>
    </source>
</evidence>
<evidence type="ECO:0000313" key="12">
    <source>
        <dbReference type="Proteomes" id="UP000193986"/>
    </source>
</evidence>
<dbReference type="FunFam" id="3.20.110.10:FF:000002">
    <property type="entry name" value="alpha-mannosidase 2C1 isoform X1"/>
    <property type="match status" value="1"/>
</dbReference>
<dbReference type="GO" id="GO:0009313">
    <property type="term" value="P:oligosaccharide catabolic process"/>
    <property type="evidence" value="ECO:0007669"/>
    <property type="project" value="TreeGrafter"/>
</dbReference>
<keyword evidence="4" id="KW-0479">Metal-binding</keyword>
<feature type="region of interest" description="Disordered" evidence="9">
    <location>
        <begin position="1"/>
        <end position="37"/>
    </location>
</feature>
<dbReference type="InterPro" id="IPR011330">
    <property type="entry name" value="Glyco_hydro/deAcase_b/a-brl"/>
</dbReference>
<dbReference type="Gene3D" id="3.20.110.10">
    <property type="entry name" value="Glycoside hydrolase 38, N terminal domain"/>
    <property type="match status" value="1"/>
</dbReference>
<feature type="compositionally biased region" description="Polar residues" evidence="9">
    <location>
        <begin position="1"/>
        <end position="17"/>
    </location>
</feature>
<dbReference type="Gene3D" id="2.70.98.30">
    <property type="entry name" value="Golgi alpha-mannosidase II, domain 4"/>
    <property type="match status" value="1"/>
</dbReference>
<evidence type="ECO:0000256" key="2">
    <source>
        <dbReference type="ARBA" id="ARBA00009792"/>
    </source>
</evidence>
<evidence type="ECO:0000256" key="4">
    <source>
        <dbReference type="ARBA" id="ARBA00022723"/>
    </source>
</evidence>
<feature type="domain" description="Glycoside hydrolase family 38 central" evidence="10">
    <location>
        <begin position="602"/>
        <end position="681"/>
    </location>
</feature>
<dbReference type="SUPFAM" id="SSF74650">
    <property type="entry name" value="Galactose mutarotase-like"/>
    <property type="match status" value="1"/>
</dbReference>
<dbReference type="EC" id="3.2.1.24" evidence="3"/>
<dbReference type="InterPro" id="IPR028995">
    <property type="entry name" value="Glyco_hydro_57/38_cen_sf"/>
</dbReference>
<evidence type="ECO:0000256" key="9">
    <source>
        <dbReference type="SAM" id="MobiDB-lite"/>
    </source>
</evidence>
<evidence type="ECO:0000256" key="3">
    <source>
        <dbReference type="ARBA" id="ARBA00012752"/>
    </source>
</evidence>
<name>A0A1Y2BCS3_9TREE</name>
<evidence type="ECO:0000256" key="1">
    <source>
        <dbReference type="ARBA" id="ARBA00000365"/>
    </source>
</evidence>
<organism evidence="11 12">
    <name type="scientific">Naematelia encephala</name>
    <dbReference type="NCBI Taxonomy" id="71784"/>
    <lineage>
        <taxon>Eukaryota</taxon>
        <taxon>Fungi</taxon>
        <taxon>Dikarya</taxon>
        <taxon>Basidiomycota</taxon>
        <taxon>Agaricomycotina</taxon>
        <taxon>Tremellomycetes</taxon>
        <taxon>Tremellales</taxon>
        <taxon>Naemateliaceae</taxon>
        <taxon>Naematelia</taxon>
    </lineage>
</organism>
<dbReference type="InterPro" id="IPR054723">
    <property type="entry name" value="Ams1-like_N"/>
</dbReference>
<protein>
    <recommendedName>
        <fullName evidence="8">Alpha-mannosidase</fullName>
        <ecNumber evidence="3">3.2.1.24</ecNumber>
    </recommendedName>
</protein>
<evidence type="ECO:0000313" key="11">
    <source>
        <dbReference type="EMBL" id="ORY32631.1"/>
    </source>
</evidence>
<dbReference type="FunFam" id="1.20.1270.50:FF:000004">
    <property type="entry name" value="alpha-mannosidase 2C1 isoform X1"/>
    <property type="match status" value="1"/>
</dbReference>
<dbReference type="OrthoDB" id="10261055at2759"/>
<accession>A0A1Y2BCS3</accession>
<dbReference type="GO" id="GO:0046872">
    <property type="term" value="F:metal ion binding"/>
    <property type="evidence" value="ECO:0007669"/>
    <property type="project" value="UniProtKB-KW"/>
</dbReference>
<dbReference type="SMART" id="SM00872">
    <property type="entry name" value="Alpha-mann_mid"/>
    <property type="match status" value="1"/>
</dbReference>
<dbReference type="PANTHER" id="PTHR46017">
    <property type="entry name" value="ALPHA-MANNOSIDASE 2C1"/>
    <property type="match status" value="1"/>
</dbReference>
<evidence type="ECO:0000256" key="7">
    <source>
        <dbReference type="ARBA" id="ARBA00054985"/>
    </source>
</evidence>
<dbReference type="Gene3D" id="1.20.1270.50">
    <property type="entry name" value="Glycoside hydrolase family 38, central domain"/>
    <property type="match status" value="1"/>
</dbReference>
<dbReference type="Pfam" id="PF01074">
    <property type="entry name" value="Glyco_hydro_38N"/>
    <property type="match status" value="1"/>
</dbReference>